<dbReference type="InterPro" id="IPR050361">
    <property type="entry name" value="MPP/UQCRC_Complex"/>
</dbReference>
<dbReference type="PANTHER" id="PTHR11851">
    <property type="entry name" value="METALLOPROTEASE"/>
    <property type="match status" value="1"/>
</dbReference>
<dbReference type="Pfam" id="PF05193">
    <property type="entry name" value="Peptidase_M16_C"/>
    <property type="match status" value="1"/>
</dbReference>
<feature type="domain" description="Peptidase M16 C-terminal" evidence="2">
    <location>
        <begin position="61"/>
        <end position="148"/>
    </location>
</feature>
<dbReference type="STRING" id="1123291.SAMN04490355_100367"/>
<proteinExistence type="inferred from homology"/>
<keyword evidence="4" id="KW-1185">Reference proteome</keyword>
<evidence type="ECO:0000313" key="3">
    <source>
        <dbReference type="EMBL" id="SFL38922.1"/>
    </source>
</evidence>
<dbReference type="Gene3D" id="3.30.830.10">
    <property type="entry name" value="Metalloenzyme, LuxS/M16 peptidase-like"/>
    <property type="match status" value="1"/>
</dbReference>
<dbReference type="InterPro" id="IPR007863">
    <property type="entry name" value="Peptidase_M16_C"/>
</dbReference>
<evidence type="ECO:0000313" key="4">
    <source>
        <dbReference type="Proteomes" id="UP000199520"/>
    </source>
</evidence>
<dbReference type="GO" id="GO:0046872">
    <property type="term" value="F:metal ion binding"/>
    <property type="evidence" value="ECO:0007669"/>
    <property type="project" value="InterPro"/>
</dbReference>
<protein>
    <submittedName>
        <fullName evidence="3">Peptidase M16 inactive domain-containing protein</fullName>
    </submittedName>
</protein>
<reference evidence="4" key="1">
    <citation type="submission" date="2016-10" db="EMBL/GenBank/DDBJ databases">
        <authorList>
            <person name="Varghese N."/>
            <person name="Submissions S."/>
        </authorList>
    </citation>
    <scope>NUCLEOTIDE SEQUENCE [LARGE SCALE GENOMIC DNA]</scope>
    <source>
        <strain evidence="4">DSM 13327</strain>
    </source>
</reference>
<dbReference type="Proteomes" id="UP000199520">
    <property type="component" value="Unassembled WGS sequence"/>
</dbReference>
<comment type="similarity">
    <text evidence="1">Belongs to the peptidase M16 family.</text>
</comment>
<dbReference type="PANTHER" id="PTHR11851:SF49">
    <property type="entry name" value="MITOCHONDRIAL-PROCESSING PEPTIDASE SUBUNIT ALPHA"/>
    <property type="match status" value="1"/>
</dbReference>
<dbReference type="EMBL" id="FOTS01000003">
    <property type="protein sequence ID" value="SFL38922.1"/>
    <property type="molecule type" value="Genomic_DNA"/>
</dbReference>
<organism evidence="3 4">
    <name type="scientific">Pelosinus propionicus DSM 13327</name>
    <dbReference type="NCBI Taxonomy" id="1123291"/>
    <lineage>
        <taxon>Bacteria</taxon>
        <taxon>Bacillati</taxon>
        <taxon>Bacillota</taxon>
        <taxon>Negativicutes</taxon>
        <taxon>Selenomonadales</taxon>
        <taxon>Sporomusaceae</taxon>
        <taxon>Pelosinus</taxon>
    </lineage>
</organism>
<gene>
    <name evidence="3" type="ORF">SAMN04490355_100367</name>
</gene>
<dbReference type="SUPFAM" id="SSF63411">
    <property type="entry name" value="LuxS/MPP-like metallohydrolase"/>
    <property type="match status" value="1"/>
</dbReference>
<accession>A0A1I4H9E3</accession>
<sequence>MLRSSIFAEEDIKHEKEIVLEICMYEDTPDELVHDLHYNNVWAEHPLGHNIIGTAPTVENFNKNMIVEYYQNFYTPDNIVIAGFGNLNHKRLEALVEYYFGNMCGKKAVLSSGPPNLVPAQIIQSKNIEQVHICLGTSSVPQASPDIYGEYIKYHNRWWYKLTSISIN</sequence>
<name>A0A1I4H9E3_9FIRM</name>
<evidence type="ECO:0000259" key="2">
    <source>
        <dbReference type="Pfam" id="PF05193"/>
    </source>
</evidence>
<evidence type="ECO:0000256" key="1">
    <source>
        <dbReference type="ARBA" id="ARBA00007261"/>
    </source>
</evidence>
<dbReference type="AlphaFoldDB" id="A0A1I4H9E3"/>
<dbReference type="InterPro" id="IPR011249">
    <property type="entry name" value="Metalloenz_LuxS/M16"/>
</dbReference>